<sequence>MADQRESFIVDCLVNAFSDLMEADPDGFRTKFRKMAAEPFAFYRGSACVFYADVAAREDRWADDRTSRVWIQGDLHTENFGTYMDGEGKLIFDVNDFDEAYIGHFTWDLQRFAASVALMCWQKALSDAEISGLIDTFIRAYVDQVRWFLHTDDDASFSLNLDTARGAVLTALQSARLSTRSDLLNRITRVDEWDRRFRDSSGVRRLDEGEREKVADAFDRYLETIPKTKRFQGITYDIKDVVAKSGHGIGSAGLPTYTVLIEGFNQALDNDAVLSMKQGNVAAPSRVVTDQKVHEFFRNHGHRTAVSQRALQAHADPLLGYTDIDGTGFVVSELSPYDADLEWSELTEPDELAEVVSQLGQAVAKVHCVGDTDSDQSLVDFQTEEAIDTVIGERIDEFARDMVTFGLEYAAVVRDDHRHFVEAFREGRIPGVTST</sequence>
<gene>
    <name evidence="1" type="ORF">N4S67_21300</name>
</gene>
<dbReference type="InterPro" id="IPR011009">
    <property type="entry name" value="Kinase-like_dom_sf"/>
</dbReference>
<dbReference type="InterPro" id="IPR018721">
    <property type="entry name" value="DUF2252"/>
</dbReference>
<dbReference type="PANTHER" id="PTHR39441:SF1">
    <property type="entry name" value="DUF2252 DOMAIN-CONTAINING PROTEIN"/>
    <property type="match status" value="1"/>
</dbReference>
<accession>A0ABT2MIN2</accession>
<organism evidence="1 2">
    <name type="scientific">Mycobacterium deserti</name>
    <dbReference type="NCBI Taxonomy" id="2978347"/>
    <lineage>
        <taxon>Bacteria</taxon>
        <taxon>Bacillati</taxon>
        <taxon>Actinomycetota</taxon>
        <taxon>Actinomycetes</taxon>
        <taxon>Mycobacteriales</taxon>
        <taxon>Mycobacteriaceae</taxon>
        <taxon>Mycobacterium</taxon>
    </lineage>
</organism>
<dbReference type="EMBL" id="JAODWD010000005">
    <property type="protein sequence ID" value="MCT7660945.1"/>
    <property type="molecule type" value="Genomic_DNA"/>
</dbReference>
<proteinExistence type="predicted"/>
<dbReference type="SUPFAM" id="SSF56112">
    <property type="entry name" value="Protein kinase-like (PK-like)"/>
    <property type="match status" value="1"/>
</dbReference>
<dbReference type="PANTHER" id="PTHR39441">
    <property type="entry name" value="DUF2252 DOMAIN-CONTAINING PROTEIN"/>
    <property type="match status" value="1"/>
</dbReference>
<evidence type="ECO:0000313" key="1">
    <source>
        <dbReference type="EMBL" id="MCT7660945.1"/>
    </source>
</evidence>
<comment type="caution">
    <text evidence="1">The sequence shown here is derived from an EMBL/GenBank/DDBJ whole genome shotgun (WGS) entry which is preliminary data.</text>
</comment>
<dbReference type="RefSeq" id="WP_260995006.1">
    <property type="nucleotide sequence ID" value="NZ_JAODWD010000005.1"/>
</dbReference>
<name>A0ABT2MIN2_9MYCO</name>
<protein>
    <submittedName>
        <fullName evidence="1">DUF2252 domain-containing protein</fullName>
    </submittedName>
</protein>
<reference evidence="2" key="1">
    <citation type="submission" date="2023-07" db="EMBL/GenBank/DDBJ databases">
        <authorList>
            <person name="Deng Y."/>
            <person name="Zhang Y.-Q."/>
        </authorList>
    </citation>
    <scope>NUCLEOTIDE SEQUENCE [LARGE SCALE GENOMIC DNA]</scope>
    <source>
        <strain evidence="2">CPCC 205710</strain>
    </source>
</reference>
<dbReference type="Proteomes" id="UP001206639">
    <property type="component" value="Unassembled WGS sequence"/>
</dbReference>
<dbReference type="Pfam" id="PF10009">
    <property type="entry name" value="DUF2252"/>
    <property type="match status" value="1"/>
</dbReference>
<keyword evidence="2" id="KW-1185">Reference proteome</keyword>
<evidence type="ECO:0000313" key="2">
    <source>
        <dbReference type="Proteomes" id="UP001206639"/>
    </source>
</evidence>